<dbReference type="AlphaFoldDB" id="A0A3E1NHN5"/>
<comment type="caution">
    <text evidence="3">The sequence shown here is derived from an EMBL/GenBank/DDBJ whole genome shotgun (WGS) entry which is preliminary data.</text>
</comment>
<sequence length="326" mass="36681">MKPVLPDIRKIAVFRAVQPGAMLCSIPAVRALRNTYPQAHITLVSMPWAATLLQRFPEYFDDFIALPGIPMNKENFEDFAAHMRFENFDLLLQLQDNSAIINTLMFQLGARHVAGFSHDEGLVDSGMFINYPDHAPEILRQLALVNALGIDTQGSSMEFPVLPGDKQEVNRLLLPVYEKSYVVIHPSADQWPPAYFGMLADYCIEQGYTLIITGAKDDQPLIREIRKCIHHPVIDLTGQLSTGALGWLIRNAFLFITNSTDITQLAAATATPSLTISLRHDTYKWAPLNRKLHKTIDWNNDTHIETVFTLAVSLMQQQQSLLRKTG</sequence>
<evidence type="ECO:0000256" key="2">
    <source>
        <dbReference type="ARBA" id="ARBA00022679"/>
    </source>
</evidence>
<dbReference type="GO" id="GO:0009244">
    <property type="term" value="P:lipopolysaccharide core region biosynthetic process"/>
    <property type="evidence" value="ECO:0007669"/>
    <property type="project" value="TreeGrafter"/>
</dbReference>
<evidence type="ECO:0000313" key="4">
    <source>
        <dbReference type="Proteomes" id="UP000261284"/>
    </source>
</evidence>
<accession>A0A3E1NHN5</accession>
<keyword evidence="4" id="KW-1185">Reference proteome</keyword>
<evidence type="ECO:0000256" key="1">
    <source>
        <dbReference type="ARBA" id="ARBA00022676"/>
    </source>
</evidence>
<dbReference type="GO" id="GO:0008713">
    <property type="term" value="F:ADP-heptose-lipopolysaccharide heptosyltransferase activity"/>
    <property type="evidence" value="ECO:0007669"/>
    <property type="project" value="TreeGrafter"/>
</dbReference>
<reference evidence="3 4" key="1">
    <citation type="submission" date="2018-08" db="EMBL/GenBank/DDBJ databases">
        <title>Chitinophagaceae sp. K23C18032701, a novel bacterium isolated from forest soil.</title>
        <authorList>
            <person name="Wang C."/>
        </authorList>
    </citation>
    <scope>NUCLEOTIDE SEQUENCE [LARGE SCALE GENOMIC DNA]</scope>
    <source>
        <strain evidence="3 4">K23C18032701</strain>
    </source>
</reference>
<dbReference type="Proteomes" id="UP000261284">
    <property type="component" value="Unassembled WGS sequence"/>
</dbReference>
<proteinExistence type="predicted"/>
<organism evidence="3 4">
    <name type="scientific">Deminuibacter soli</name>
    <dbReference type="NCBI Taxonomy" id="2291815"/>
    <lineage>
        <taxon>Bacteria</taxon>
        <taxon>Pseudomonadati</taxon>
        <taxon>Bacteroidota</taxon>
        <taxon>Chitinophagia</taxon>
        <taxon>Chitinophagales</taxon>
        <taxon>Chitinophagaceae</taxon>
        <taxon>Deminuibacter</taxon>
    </lineage>
</organism>
<dbReference type="EMBL" id="QTJU01000005">
    <property type="protein sequence ID" value="RFM27466.1"/>
    <property type="molecule type" value="Genomic_DNA"/>
</dbReference>
<dbReference type="PANTHER" id="PTHR30160">
    <property type="entry name" value="TETRAACYLDISACCHARIDE 4'-KINASE-RELATED"/>
    <property type="match status" value="1"/>
</dbReference>
<dbReference type="InterPro" id="IPR051199">
    <property type="entry name" value="LPS_LOS_Heptosyltrfase"/>
</dbReference>
<keyword evidence="1" id="KW-0328">Glycosyltransferase</keyword>
<dbReference type="RefSeq" id="WP_116848224.1">
    <property type="nucleotide sequence ID" value="NZ_QTJU01000005.1"/>
</dbReference>
<evidence type="ECO:0000313" key="3">
    <source>
        <dbReference type="EMBL" id="RFM27466.1"/>
    </source>
</evidence>
<protein>
    <submittedName>
        <fullName evidence="3">Glycosyltransferase family 9 protein</fullName>
    </submittedName>
</protein>
<dbReference type="SUPFAM" id="SSF53756">
    <property type="entry name" value="UDP-Glycosyltransferase/glycogen phosphorylase"/>
    <property type="match status" value="1"/>
</dbReference>
<dbReference type="OrthoDB" id="9797795at2"/>
<dbReference type="Pfam" id="PF01075">
    <property type="entry name" value="Glyco_transf_9"/>
    <property type="match status" value="1"/>
</dbReference>
<dbReference type="InterPro" id="IPR002201">
    <property type="entry name" value="Glyco_trans_9"/>
</dbReference>
<dbReference type="CDD" id="cd03789">
    <property type="entry name" value="GT9_LPS_heptosyltransferase"/>
    <property type="match status" value="1"/>
</dbReference>
<dbReference type="PANTHER" id="PTHR30160:SF1">
    <property type="entry name" value="LIPOPOLYSACCHARIDE 1,2-N-ACETYLGLUCOSAMINETRANSFERASE-RELATED"/>
    <property type="match status" value="1"/>
</dbReference>
<name>A0A3E1NHN5_9BACT</name>
<dbReference type="Gene3D" id="3.40.50.2000">
    <property type="entry name" value="Glycogen Phosphorylase B"/>
    <property type="match status" value="2"/>
</dbReference>
<dbReference type="GO" id="GO:0005829">
    <property type="term" value="C:cytosol"/>
    <property type="evidence" value="ECO:0007669"/>
    <property type="project" value="TreeGrafter"/>
</dbReference>
<gene>
    <name evidence="3" type="ORF">DXN05_15740</name>
</gene>
<keyword evidence="2 3" id="KW-0808">Transferase</keyword>